<protein>
    <submittedName>
        <fullName evidence="2">Uncharacterized protein</fullName>
    </submittedName>
</protein>
<feature type="region of interest" description="Disordered" evidence="1">
    <location>
        <begin position="1"/>
        <end position="25"/>
    </location>
</feature>
<organism evidence="2 3">
    <name type="scientific">Intoshia linei</name>
    <dbReference type="NCBI Taxonomy" id="1819745"/>
    <lineage>
        <taxon>Eukaryota</taxon>
        <taxon>Metazoa</taxon>
        <taxon>Spiralia</taxon>
        <taxon>Lophotrochozoa</taxon>
        <taxon>Mesozoa</taxon>
        <taxon>Orthonectida</taxon>
        <taxon>Rhopaluridae</taxon>
        <taxon>Intoshia</taxon>
    </lineage>
</organism>
<dbReference type="AlphaFoldDB" id="A0A177B770"/>
<proteinExistence type="predicted"/>
<accession>A0A177B770</accession>
<dbReference type="EMBL" id="LWCA01000183">
    <property type="protein sequence ID" value="OAF70147.1"/>
    <property type="molecule type" value="Genomic_DNA"/>
</dbReference>
<evidence type="ECO:0000313" key="2">
    <source>
        <dbReference type="EMBL" id="OAF70147.1"/>
    </source>
</evidence>
<dbReference type="Proteomes" id="UP000078046">
    <property type="component" value="Unassembled WGS sequence"/>
</dbReference>
<evidence type="ECO:0000256" key="1">
    <source>
        <dbReference type="SAM" id="MobiDB-lite"/>
    </source>
</evidence>
<sequence length="59" mass="6846">MKHSGRLVFNNSKWESDELEENPQDSSLELLLELELEEEESSLELESELDSLCIIHDTL</sequence>
<evidence type="ECO:0000313" key="3">
    <source>
        <dbReference type="Proteomes" id="UP000078046"/>
    </source>
</evidence>
<gene>
    <name evidence="2" type="ORF">A3Q56_02102</name>
</gene>
<keyword evidence="3" id="KW-1185">Reference proteome</keyword>
<reference evidence="2 3" key="1">
    <citation type="submission" date="2016-04" db="EMBL/GenBank/DDBJ databases">
        <title>The genome of Intoshia linei affirms orthonectids as highly simplified spiralians.</title>
        <authorList>
            <person name="Mikhailov K.V."/>
            <person name="Slusarev G.S."/>
            <person name="Nikitin M.A."/>
            <person name="Logacheva M.D."/>
            <person name="Penin A."/>
            <person name="Aleoshin V."/>
            <person name="Panchin Y.V."/>
        </authorList>
    </citation>
    <scope>NUCLEOTIDE SEQUENCE [LARGE SCALE GENOMIC DNA]</scope>
    <source>
        <strain evidence="2">Intl2013</strain>
        <tissue evidence="2">Whole animal</tissue>
    </source>
</reference>
<name>A0A177B770_9BILA</name>
<comment type="caution">
    <text evidence="2">The sequence shown here is derived from an EMBL/GenBank/DDBJ whole genome shotgun (WGS) entry which is preliminary data.</text>
</comment>